<keyword evidence="3" id="KW-1185">Reference proteome</keyword>
<dbReference type="GeneID" id="26252325"/>
<sequence length="180" mass="19901">MPQRRIRLVLVRPPHKGLWLLDDYGVDGEGSQKVDLTSEGSNVKPRELLTYYHESSAPLRGLFPPTFAVSLPGFAAYPVARFDAVMACAAAGSAPMPSTPKPTPALKRNTPGNRNVSPDPSHGFSIFLHCGPSLVLRAARLGGPIFLRQVYQYHSRATHCRKISDPLRNRPESRHIVRKQ</sequence>
<name>W7E7T2_BIPV3</name>
<evidence type="ECO:0000313" key="3">
    <source>
        <dbReference type="Proteomes" id="UP000054337"/>
    </source>
</evidence>
<evidence type="ECO:0000313" key="2">
    <source>
        <dbReference type="EMBL" id="EUN23159.1"/>
    </source>
</evidence>
<dbReference type="AlphaFoldDB" id="W7E7T2"/>
<accession>W7E7T2</accession>
<protein>
    <submittedName>
        <fullName evidence="2">Uncharacterized protein</fullName>
    </submittedName>
</protein>
<reference evidence="2 3" key="1">
    <citation type="journal article" date="2013" name="PLoS Genet.">
        <title>Comparative genome structure, secondary metabolite, and effector coding capacity across Cochliobolus pathogens.</title>
        <authorList>
            <person name="Condon B.J."/>
            <person name="Leng Y."/>
            <person name="Wu D."/>
            <person name="Bushley K.E."/>
            <person name="Ohm R.A."/>
            <person name="Otillar R."/>
            <person name="Martin J."/>
            <person name="Schackwitz W."/>
            <person name="Grimwood J."/>
            <person name="MohdZainudin N."/>
            <person name="Xue C."/>
            <person name="Wang R."/>
            <person name="Manning V.A."/>
            <person name="Dhillon B."/>
            <person name="Tu Z.J."/>
            <person name="Steffenson B.J."/>
            <person name="Salamov A."/>
            <person name="Sun H."/>
            <person name="Lowry S."/>
            <person name="LaButti K."/>
            <person name="Han J."/>
            <person name="Copeland A."/>
            <person name="Lindquist E."/>
            <person name="Barry K."/>
            <person name="Schmutz J."/>
            <person name="Baker S.E."/>
            <person name="Ciuffetti L.M."/>
            <person name="Grigoriev I.V."/>
            <person name="Zhong S."/>
            <person name="Turgeon B.G."/>
        </authorList>
    </citation>
    <scope>NUCLEOTIDE SEQUENCE [LARGE SCALE GENOMIC DNA]</scope>
    <source>
        <strain evidence="2 3">FI3</strain>
    </source>
</reference>
<evidence type="ECO:0000256" key="1">
    <source>
        <dbReference type="SAM" id="MobiDB-lite"/>
    </source>
</evidence>
<feature type="region of interest" description="Disordered" evidence="1">
    <location>
        <begin position="93"/>
        <end position="118"/>
    </location>
</feature>
<dbReference type="RefSeq" id="XP_014552724.1">
    <property type="nucleotide sequence ID" value="XM_014697238.1"/>
</dbReference>
<dbReference type="HOGENOM" id="CLU_1495926_0_0_1"/>
<dbReference type="Proteomes" id="UP000054337">
    <property type="component" value="Unassembled WGS sequence"/>
</dbReference>
<organism evidence="2 3">
    <name type="scientific">Bipolaris victoriae (strain FI3)</name>
    <name type="common">Victoria blight of oats agent</name>
    <name type="synonym">Cochliobolus victoriae</name>
    <dbReference type="NCBI Taxonomy" id="930091"/>
    <lineage>
        <taxon>Eukaryota</taxon>
        <taxon>Fungi</taxon>
        <taxon>Dikarya</taxon>
        <taxon>Ascomycota</taxon>
        <taxon>Pezizomycotina</taxon>
        <taxon>Dothideomycetes</taxon>
        <taxon>Pleosporomycetidae</taxon>
        <taxon>Pleosporales</taxon>
        <taxon>Pleosporineae</taxon>
        <taxon>Pleosporaceae</taxon>
        <taxon>Bipolaris</taxon>
    </lineage>
</organism>
<proteinExistence type="predicted"/>
<dbReference type="EMBL" id="KI968793">
    <property type="protein sequence ID" value="EUN23159.1"/>
    <property type="molecule type" value="Genomic_DNA"/>
</dbReference>
<gene>
    <name evidence="2" type="ORF">COCVIDRAFT_19232</name>
</gene>